<reference evidence="7" key="1">
    <citation type="submission" date="2019-03" db="EMBL/GenBank/DDBJ databases">
        <authorList>
            <person name="Hao L."/>
        </authorList>
    </citation>
    <scope>NUCLEOTIDE SEQUENCE</scope>
</reference>
<keyword evidence="3 6" id="KW-0812">Transmembrane</keyword>
<name>A0A485M295_9ZZZZ</name>
<dbReference type="InterPro" id="IPR005899">
    <property type="entry name" value="Na_pump_deCOase"/>
</dbReference>
<dbReference type="GO" id="GO:0036376">
    <property type="term" value="P:sodium ion export across plasma membrane"/>
    <property type="evidence" value="ECO:0007669"/>
    <property type="project" value="InterPro"/>
</dbReference>
<evidence type="ECO:0000256" key="3">
    <source>
        <dbReference type="ARBA" id="ARBA00022692"/>
    </source>
</evidence>
<evidence type="ECO:0000256" key="1">
    <source>
        <dbReference type="ARBA" id="ARBA00004236"/>
    </source>
</evidence>
<dbReference type="AlphaFoldDB" id="A0A485M295"/>
<accession>A0A485M295</accession>
<dbReference type="Pfam" id="PF04277">
    <property type="entry name" value="OAD_gamma"/>
    <property type="match status" value="1"/>
</dbReference>
<evidence type="ECO:0000256" key="4">
    <source>
        <dbReference type="ARBA" id="ARBA00022989"/>
    </source>
</evidence>
<organism evidence="7">
    <name type="scientific">anaerobic digester metagenome</name>
    <dbReference type="NCBI Taxonomy" id="1263854"/>
    <lineage>
        <taxon>unclassified sequences</taxon>
        <taxon>metagenomes</taxon>
        <taxon>ecological metagenomes</taxon>
    </lineage>
</organism>
<protein>
    <submittedName>
        <fullName evidence="7">Oxaloacetate decarboxylase gamma chain</fullName>
        <ecNumber evidence="7">4.1.1.112</ecNumber>
    </submittedName>
</protein>
<evidence type="ECO:0000256" key="6">
    <source>
        <dbReference type="SAM" id="Phobius"/>
    </source>
</evidence>
<keyword evidence="7" id="KW-0456">Lyase</keyword>
<proteinExistence type="predicted"/>
<comment type="subcellular location">
    <subcellularLocation>
        <location evidence="1">Cell membrane</location>
    </subcellularLocation>
</comment>
<dbReference type="GO" id="GO:0015081">
    <property type="term" value="F:sodium ion transmembrane transporter activity"/>
    <property type="evidence" value="ECO:0007669"/>
    <property type="project" value="InterPro"/>
</dbReference>
<keyword evidence="2" id="KW-1003">Cell membrane</keyword>
<dbReference type="EMBL" id="CAADRN010000225">
    <property type="protein sequence ID" value="VFU15521.1"/>
    <property type="molecule type" value="Genomic_DNA"/>
</dbReference>
<evidence type="ECO:0000256" key="2">
    <source>
        <dbReference type="ARBA" id="ARBA00022475"/>
    </source>
</evidence>
<dbReference type="GO" id="GO:0005886">
    <property type="term" value="C:plasma membrane"/>
    <property type="evidence" value="ECO:0007669"/>
    <property type="project" value="UniProtKB-SubCell"/>
</dbReference>
<keyword evidence="5 6" id="KW-0472">Membrane</keyword>
<evidence type="ECO:0000313" key="7">
    <source>
        <dbReference type="EMBL" id="VFU15521.1"/>
    </source>
</evidence>
<sequence length="119" mass="12897">MSVGMLALKLAVSGIGTVFVILGVLGLMMHCFKYVFDRSKQAEAGTASGLPGDLPAGEEKEEELVAVFAAASYYARLKYKRPVLVKAVTPVWDAGHESIWQATGRRELLSSRLDLRGVK</sequence>
<feature type="transmembrane region" description="Helical" evidence="6">
    <location>
        <begin position="6"/>
        <end position="32"/>
    </location>
</feature>
<gene>
    <name evidence="7" type="ORF">SCFA_3000004</name>
</gene>
<dbReference type="EC" id="4.1.1.112" evidence="7"/>
<keyword evidence="4 6" id="KW-1133">Transmembrane helix</keyword>
<dbReference type="GO" id="GO:0008948">
    <property type="term" value="F:oxaloacetate decarboxylase activity"/>
    <property type="evidence" value="ECO:0007669"/>
    <property type="project" value="UniProtKB-EC"/>
</dbReference>
<evidence type="ECO:0000256" key="5">
    <source>
        <dbReference type="ARBA" id="ARBA00023136"/>
    </source>
</evidence>